<evidence type="ECO:0000256" key="1">
    <source>
        <dbReference type="SAM" id="MobiDB-lite"/>
    </source>
</evidence>
<dbReference type="OrthoDB" id="361835at2759"/>
<name>A0A2K1KTF4_PHYPA</name>
<dbReference type="PANTHER" id="PTHR33828:SF2">
    <property type="entry name" value="NUCLEOLIN"/>
    <property type="match status" value="1"/>
</dbReference>
<sequence length="358" mass="39413">MAEEKPKVKSLKLKKESGDTGKSDFLKSALKKPSPEITDRREKGTPDRKDQVKSSIGKNLVKVGKEFAKDNGRDQDGKMASKDVKASMKQEDRASMKTEPKSPANASNKEKKMMPKDEKNDNGKAQGKSVGKDAGNLNGKVPVKKELGKVKEKISGETKDLENEKEKGRSSNVKTPVKTPVRSESETKGTPKSTKVVASSSIVKKKTITTTVTSTKTVTEQKKEKKVYDLPGQKHDPPEERDALRIFYSTLREQIPESEMAEIWLMEHGLLSHAEAQKAFERKQKRGQSSKHGTISKPSTPSRVSNGSSGVKKTTPVSNGKSREAGSSMKGKKKRDDSDSDNDDDFLVKVATKKKLKT</sequence>
<evidence type="ECO:0000313" key="2">
    <source>
        <dbReference type="EMBL" id="PNR57049.1"/>
    </source>
</evidence>
<dbReference type="PANTHER" id="PTHR33828">
    <property type="entry name" value="OS05G0596200 PROTEIN"/>
    <property type="match status" value="1"/>
</dbReference>
<dbReference type="GeneID" id="112280621"/>
<feature type="region of interest" description="Disordered" evidence="1">
    <location>
        <begin position="276"/>
        <end position="358"/>
    </location>
</feature>
<reference evidence="2 4" key="1">
    <citation type="journal article" date="2008" name="Science">
        <title>The Physcomitrella genome reveals evolutionary insights into the conquest of land by plants.</title>
        <authorList>
            <person name="Rensing S."/>
            <person name="Lang D."/>
            <person name="Zimmer A."/>
            <person name="Terry A."/>
            <person name="Salamov A."/>
            <person name="Shapiro H."/>
            <person name="Nishiyama T."/>
            <person name="Perroud P.-F."/>
            <person name="Lindquist E."/>
            <person name="Kamisugi Y."/>
            <person name="Tanahashi T."/>
            <person name="Sakakibara K."/>
            <person name="Fujita T."/>
            <person name="Oishi K."/>
            <person name="Shin-I T."/>
            <person name="Kuroki Y."/>
            <person name="Toyoda A."/>
            <person name="Suzuki Y."/>
            <person name="Hashimoto A."/>
            <person name="Yamaguchi K."/>
            <person name="Sugano A."/>
            <person name="Kohara Y."/>
            <person name="Fujiyama A."/>
            <person name="Anterola A."/>
            <person name="Aoki S."/>
            <person name="Ashton N."/>
            <person name="Barbazuk W.B."/>
            <person name="Barker E."/>
            <person name="Bennetzen J."/>
            <person name="Bezanilla M."/>
            <person name="Blankenship R."/>
            <person name="Cho S.H."/>
            <person name="Dutcher S."/>
            <person name="Estelle M."/>
            <person name="Fawcett J.A."/>
            <person name="Gundlach H."/>
            <person name="Hanada K."/>
            <person name="Heyl A."/>
            <person name="Hicks K.A."/>
            <person name="Hugh J."/>
            <person name="Lohr M."/>
            <person name="Mayer K."/>
            <person name="Melkozernov A."/>
            <person name="Murata T."/>
            <person name="Nelson D."/>
            <person name="Pils B."/>
            <person name="Prigge M."/>
            <person name="Reiss B."/>
            <person name="Renner T."/>
            <person name="Rombauts S."/>
            <person name="Rushton P."/>
            <person name="Sanderfoot A."/>
            <person name="Schween G."/>
            <person name="Shiu S.-H."/>
            <person name="Stueber K."/>
            <person name="Theodoulou F.L."/>
            <person name="Tu H."/>
            <person name="Van de Peer Y."/>
            <person name="Verrier P.J."/>
            <person name="Waters E."/>
            <person name="Wood A."/>
            <person name="Yang L."/>
            <person name="Cove D."/>
            <person name="Cuming A."/>
            <person name="Hasebe M."/>
            <person name="Lucas S."/>
            <person name="Mishler D.B."/>
            <person name="Reski R."/>
            <person name="Grigoriev I."/>
            <person name="Quatrano R.S."/>
            <person name="Boore J.L."/>
        </authorList>
    </citation>
    <scope>NUCLEOTIDE SEQUENCE [LARGE SCALE GENOMIC DNA]</scope>
    <source>
        <strain evidence="3 4">cv. Gransden 2004</strain>
    </source>
</reference>
<feature type="region of interest" description="Disordered" evidence="1">
    <location>
        <begin position="213"/>
        <end position="241"/>
    </location>
</feature>
<evidence type="ECO:0000313" key="4">
    <source>
        <dbReference type="Proteomes" id="UP000006727"/>
    </source>
</evidence>
<feature type="compositionally biased region" description="Polar residues" evidence="1">
    <location>
        <begin position="290"/>
        <end position="320"/>
    </location>
</feature>
<feature type="compositionally biased region" description="Basic and acidic residues" evidence="1">
    <location>
        <begin position="63"/>
        <end position="100"/>
    </location>
</feature>
<dbReference type="KEGG" id="ppp:112280621"/>
<dbReference type="PaxDb" id="3218-PP1S1_779V6.1"/>
<dbReference type="Gramene" id="Pp3c3_5540V3.2">
    <property type="protein sequence ID" value="Pp3c3_5540V3.2"/>
    <property type="gene ID" value="Pp3c3_5540"/>
</dbReference>
<dbReference type="AlphaFoldDB" id="A0A2K1KTF4"/>
<dbReference type="STRING" id="3218.A0A2K1KTF4"/>
<gene>
    <name evidence="3" type="primary">LOC112280621</name>
    <name evidence="2" type="ORF">PHYPA_004042</name>
</gene>
<dbReference type="EnsemblPlants" id="Pp3c3_5540V3.2">
    <property type="protein sequence ID" value="Pp3c3_5540V3.2"/>
    <property type="gene ID" value="Pp3c3_5540"/>
</dbReference>
<organism evidence="2">
    <name type="scientific">Physcomitrium patens</name>
    <name type="common">Spreading-leaved earth moss</name>
    <name type="synonym">Physcomitrella patens</name>
    <dbReference type="NCBI Taxonomy" id="3218"/>
    <lineage>
        <taxon>Eukaryota</taxon>
        <taxon>Viridiplantae</taxon>
        <taxon>Streptophyta</taxon>
        <taxon>Embryophyta</taxon>
        <taxon>Bryophyta</taxon>
        <taxon>Bryophytina</taxon>
        <taxon>Bryopsida</taxon>
        <taxon>Funariidae</taxon>
        <taxon>Funariales</taxon>
        <taxon>Funariaceae</taxon>
        <taxon>Physcomitrium</taxon>
    </lineage>
</organism>
<protein>
    <submittedName>
        <fullName evidence="2 3">Uncharacterized protein</fullName>
    </submittedName>
</protein>
<dbReference type="Gramene" id="Pp3c3_5540V3.1">
    <property type="protein sequence ID" value="Pp3c3_5540V3.1"/>
    <property type="gene ID" value="Pp3c3_5540"/>
</dbReference>
<feature type="compositionally biased region" description="Basic and acidic residues" evidence="1">
    <location>
        <begin position="108"/>
        <end position="122"/>
    </location>
</feature>
<keyword evidence="4" id="KW-1185">Reference proteome</keyword>
<dbReference type="RefSeq" id="XP_024372057.1">
    <property type="nucleotide sequence ID" value="XM_024516289.2"/>
</dbReference>
<feature type="compositionally biased region" description="Basic and acidic residues" evidence="1">
    <location>
        <begin position="1"/>
        <end position="25"/>
    </location>
</feature>
<evidence type="ECO:0000313" key="3">
    <source>
        <dbReference type="EnsemblPlants" id="Pp3c3_5540V3.1"/>
    </source>
</evidence>
<dbReference type="EMBL" id="ABEU02000003">
    <property type="protein sequence ID" value="PNR57049.1"/>
    <property type="molecule type" value="Genomic_DNA"/>
</dbReference>
<dbReference type="Proteomes" id="UP000006727">
    <property type="component" value="Chromosome 3"/>
</dbReference>
<feature type="compositionally biased region" description="Basic and acidic residues" evidence="1">
    <location>
        <begin position="219"/>
        <end position="241"/>
    </location>
</feature>
<proteinExistence type="predicted"/>
<feature type="compositionally biased region" description="Basic and acidic residues" evidence="1">
    <location>
        <begin position="143"/>
        <end position="169"/>
    </location>
</feature>
<reference evidence="2 4" key="2">
    <citation type="journal article" date="2018" name="Plant J.">
        <title>The Physcomitrella patens chromosome-scale assembly reveals moss genome structure and evolution.</title>
        <authorList>
            <person name="Lang D."/>
            <person name="Ullrich K.K."/>
            <person name="Murat F."/>
            <person name="Fuchs J."/>
            <person name="Jenkins J."/>
            <person name="Haas F.B."/>
            <person name="Piednoel M."/>
            <person name="Gundlach H."/>
            <person name="Van Bel M."/>
            <person name="Meyberg R."/>
            <person name="Vives C."/>
            <person name="Morata J."/>
            <person name="Symeonidi A."/>
            <person name="Hiss M."/>
            <person name="Muchero W."/>
            <person name="Kamisugi Y."/>
            <person name="Saleh O."/>
            <person name="Blanc G."/>
            <person name="Decker E.L."/>
            <person name="van Gessel N."/>
            <person name="Grimwood J."/>
            <person name="Hayes R.D."/>
            <person name="Graham S.W."/>
            <person name="Gunter L.E."/>
            <person name="McDaniel S.F."/>
            <person name="Hoernstein S.N.W."/>
            <person name="Larsson A."/>
            <person name="Li F.W."/>
            <person name="Perroud P.F."/>
            <person name="Phillips J."/>
            <person name="Ranjan P."/>
            <person name="Rokshar D.S."/>
            <person name="Rothfels C.J."/>
            <person name="Schneider L."/>
            <person name="Shu S."/>
            <person name="Stevenson D.W."/>
            <person name="Thummler F."/>
            <person name="Tillich M."/>
            <person name="Villarreal Aguilar J.C."/>
            <person name="Widiez T."/>
            <person name="Wong G.K."/>
            <person name="Wymore A."/>
            <person name="Zhang Y."/>
            <person name="Zimmer A.D."/>
            <person name="Quatrano R.S."/>
            <person name="Mayer K.F.X."/>
            <person name="Goodstein D."/>
            <person name="Casacuberta J.M."/>
            <person name="Vandepoele K."/>
            <person name="Reski R."/>
            <person name="Cuming A.C."/>
            <person name="Tuskan G.A."/>
            <person name="Maumus F."/>
            <person name="Salse J."/>
            <person name="Schmutz J."/>
            <person name="Rensing S.A."/>
        </authorList>
    </citation>
    <scope>NUCLEOTIDE SEQUENCE [LARGE SCALE GENOMIC DNA]</scope>
    <source>
        <strain evidence="3 4">cv. Gransden 2004</strain>
    </source>
</reference>
<accession>A0A2K1KTF4</accession>
<feature type="region of interest" description="Disordered" evidence="1">
    <location>
        <begin position="1"/>
        <end position="200"/>
    </location>
</feature>
<reference evidence="3" key="3">
    <citation type="submission" date="2020-12" db="UniProtKB">
        <authorList>
            <consortium name="EnsemblPlants"/>
        </authorList>
    </citation>
    <scope>IDENTIFICATION</scope>
</reference>
<dbReference type="EnsemblPlants" id="Pp3c3_5540V3.1">
    <property type="protein sequence ID" value="Pp3c3_5540V3.1"/>
    <property type="gene ID" value="Pp3c3_5540"/>
</dbReference>
<feature type="compositionally biased region" description="Basic and acidic residues" evidence="1">
    <location>
        <begin position="33"/>
        <end position="52"/>
    </location>
</feature>